<dbReference type="Proteomes" id="UP000617743">
    <property type="component" value="Unassembled WGS sequence"/>
</dbReference>
<protein>
    <submittedName>
        <fullName evidence="1">Uncharacterized protein</fullName>
    </submittedName>
</protein>
<proteinExistence type="predicted"/>
<organism evidence="1 2">
    <name type="scientific">Streptomyces lomondensis</name>
    <dbReference type="NCBI Taxonomy" id="68229"/>
    <lineage>
        <taxon>Bacteria</taxon>
        <taxon>Bacillati</taxon>
        <taxon>Actinomycetota</taxon>
        <taxon>Actinomycetes</taxon>
        <taxon>Kitasatosporales</taxon>
        <taxon>Streptomycetaceae</taxon>
        <taxon>Streptomyces</taxon>
    </lineage>
</organism>
<evidence type="ECO:0000313" key="2">
    <source>
        <dbReference type="Proteomes" id="UP000617743"/>
    </source>
</evidence>
<evidence type="ECO:0000313" key="1">
    <source>
        <dbReference type="EMBL" id="GGX01947.1"/>
    </source>
</evidence>
<sequence length="276" mass="31061">MTWRWTLRWAWRPLRHRRPPGHDQPYERLVPWTVVPAAPPVPLQEVNVPHDRPLVPIPFLDGGNPVDVGRRDSYSPVVRPHRDIDSWQQVKSKRDFTAYLQLMSADCETACGGQDPGMPTAQHWTNQSVDGFLWAWVRLLESRINGTDLLHEEAPGRPGWQGLAFQLDTLRTSPPGFDSAPADVVTAPGSVGSARDLRLYAATLATDFARDQRERQAKLSRGEWAGDGGTWAHGTLYNVLDAWAAWLGADSPFHARLEPVTWWSIAHQLSAARIYE</sequence>
<gene>
    <name evidence="1" type="ORF">GCM10010383_35100</name>
</gene>
<reference evidence="2" key="1">
    <citation type="journal article" date="2019" name="Int. J. Syst. Evol. Microbiol.">
        <title>The Global Catalogue of Microorganisms (GCM) 10K type strain sequencing project: providing services to taxonomists for standard genome sequencing and annotation.</title>
        <authorList>
            <consortium name="The Broad Institute Genomics Platform"/>
            <consortium name="The Broad Institute Genome Sequencing Center for Infectious Disease"/>
            <person name="Wu L."/>
            <person name="Ma J."/>
        </authorList>
    </citation>
    <scope>NUCLEOTIDE SEQUENCE [LARGE SCALE GENOMIC DNA]</scope>
    <source>
        <strain evidence="2">JCM 4866</strain>
    </source>
</reference>
<dbReference type="EMBL" id="BMWC01000004">
    <property type="protein sequence ID" value="GGX01947.1"/>
    <property type="molecule type" value="Genomic_DNA"/>
</dbReference>
<keyword evidence="2" id="KW-1185">Reference proteome</keyword>
<name>A0ABQ2X6T3_9ACTN</name>
<accession>A0ABQ2X6T3</accession>
<comment type="caution">
    <text evidence="1">The sequence shown here is derived from an EMBL/GenBank/DDBJ whole genome shotgun (WGS) entry which is preliminary data.</text>
</comment>